<feature type="chain" id="PRO_5046988319" description="DUF4148 domain-containing protein" evidence="2">
    <location>
        <begin position="27"/>
        <end position="150"/>
    </location>
</feature>
<gene>
    <name evidence="3" type="ORF">ACFODK_12400</name>
</gene>
<feature type="region of interest" description="Disordered" evidence="1">
    <location>
        <begin position="44"/>
        <end position="150"/>
    </location>
</feature>
<name>A0ABV7EGA5_9SPHN</name>
<dbReference type="Proteomes" id="UP001595378">
    <property type="component" value="Unassembled WGS sequence"/>
</dbReference>
<evidence type="ECO:0000256" key="1">
    <source>
        <dbReference type="SAM" id="MobiDB-lite"/>
    </source>
</evidence>
<evidence type="ECO:0008006" key="5">
    <source>
        <dbReference type="Google" id="ProtNLM"/>
    </source>
</evidence>
<organism evidence="3 4">
    <name type="scientific">Alteraurantiacibacter lauratis</name>
    <dbReference type="NCBI Taxonomy" id="2054627"/>
    <lineage>
        <taxon>Bacteria</taxon>
        <taxon>Pseudomonadati</taxon>
        <taxon>Pseudomonadota</taxon>
        <taxon>Alphaproteobacteria</taxon>
        <taxon>Sphingomonadales</taxon>
        <taxon>Erythrobacteraceae</taxon>
        <taxon>Alteraurantiacibacter</taxon>
    </lineage>
</organism>
<comment type="caution">
    <text evidence="3">The sequence shown here is derived from an EMBL/GenBank/DDBJ whole genome shotgun (WGS) entry which is preliminary data.</text>
</comment>
<dbReference type="EMBL" id="JBHRSU010000035">
    <property type="protein sequence ID" value="MFC3101690.1"/>
    <property type="molecule type" value="Genomic_DNA"/>
</dbReference>
<feature type="compositionally biased region" description="Low complexity" evidence="1">
    <location>
        <begin position="55"/>
        <end position="67"/>
    </location>
</feature>
<reference evidence="4" key="1">
    <citation type="journal article" date="2019" name="Int. J. Syst. Evol. Microbiol.">
        <title>The Global Catalogue of Microorganisms (GCM) 10K type strain sequencing project: providing services to taxonomists for standard genome sequencing and annotation.</title>
        <authorList>
            <consortium name="The Broad Institute Genomics Platform"/>
            <consortium name="The Broad Institute Genome Sequencing Center for Infectious Disease"/>
            <person name="Wu L."/>
            <person name="Ma J."/>
        </authorList>
    </citation>
    <scope>NUCLEOTIDE SEQUENCE [LARGE SCALE GENOMIC DNA]</scope>
    <source>
        <strain evidence="4">KCTC 52606</strain>
    </source>
</reference>
<feature type="compositionally biased region" description="Low complexity" evidence="1">
    <location>
        <begin position="94"/>
        <end position="115"/>
    </location>
</feature>
<dbReference type="RefSeq" id="WP_336918888.1">
    <property type="nucleotide sequence ID" value="NZ_JBANRN010000006.1"/>
</dbReference>
<sequence>MSSASLVASTLAAALVLGAVGSAAMAREQPNNRGYVVGKGGVARLADGGQPGGEAAQPDQTAQADTASGRLVIKTKSSPPVMEPIGVNEPGVNRAAPPAGGGAASASYAATGRATSPAGVSQTEGEAAQRGIEKKDIRRGAAFPPQPVNR</sequence>
<keyword evidence="2" id="KW-0732">Signal</keyword>
<protein>
    <recommendedName>
        <fullName evidence="5">DUF4148 domain-containing protein</fullName>
    </recommendedName>
</protein>
<proteinExistence type="predicted"/>
<keyword evidence="4" id="KW-1185">Reference proteome</keyword>
<evidence type="ECO:0000313" key="3">
    <source>
        <dbReference type="EMBL" id="MFC3101690.1"/>
    </source>
</evidence>
<accession>A0ABV7EGA5</accession>
<evidence type="ECO:0000313" key="4">
    <source>
        <dbReference type="Proteomes" id="UP001595378"/>
    </source>
</evidence>
<evidence type="ECO:0000256" key="2">
    <source>
        <dbReference type="SAM" id="SignalP"/>
    </source>
</evidence>
<feature type="signal peptide" evidence="2">
    <location>
        <begin position="1"/>
        <end position="26"/>
    </location>
</feature>